<reference evidence="1 2" key="1">
    <citation type="submission" date="2021-07" db="EMBL/GenBank/DDBJ databases">
        <title>The Aristolochia fimbriata genome: insights into angiosperm evolution, floral development and chemical biosynthesis.</title>
        <authorList>
            <person name="Jiao Y."/>
        </authorList>
    </citation>
    <scope>NUCLEOTIDE SEQUENCE [LARGE SCALE GENOMIC DNA]</scope>
    <source>
        <strain evidence="1">IBCAS-2021</strain>
        <tissue evidence="1">Leaf</tissue>
    </source>
</reference>
<keyword evidence="2" id="KW-1185">Reference proteome</keyword>
<comment type="caution">
    <text evidence="1">The sequence shown here is derived from an EMBL/GenBank/DDBJ whole genome shotgun (WGS) entry which is preliminary data.</text>
</comment>
<gene>
    <name evidence="1" type="ORF">H6P81_009134</name>
</gene>
<accession>A0AAV7ELD6</accession>
<organism evidence="1 2">
    <name type="scientific">Aristolochia fimbriata</name>
    <name type="common">White veined hardy Dutchman's pipe vine</name>
    <dbReference type="NCBI Taxonomy" id="158543"/>
    <lineage>
        <taxon>Eukaryota</taxon>
        <taxon>Viridiplantae</taxon>
        <taxon>Streptophyta</taxon>
        <taxon>Embryophyta</taxon>
        <taxon>Tracheophyta</taxon>
        <taxon>Spermatophyta</taxon>
        <taxon>Magnoliopsida</taxon>
        <taxon>Magnoliidae</taxon>
        <taxon>Piperales</taxon>
        <taxon>Aristolochiaceae</taxon>
        <taxon>Aristolochia</taxon>
    </lineage>
</organism>
<dbReference type="Proteomes" id="UP000825729">
    <property type="component" value="Unassembled WGS sequence"/>
</dbReference>
<dbReference type="EMBL" id="JAINDJ010000004">
    <property type="protein sequence ID" value="KAG9449169.1"/>
    <property type="molecule type" value="Genomic_DNA"/>
</dbReference>
<name>A0AAV7ELD6_ARIFI</name>
<proteinExistence type="predicted"/>
<sequence length="188" mass="20108">MPLKFSPPTINYDGEDDTTSFCAPINARLQHGVNVDGIHVRGGLEPTGTTHESDCRHSVSPRRVPVPVVRVNGQPPRSFSSFLLLAPTRVGPTVRGPEYFGQPGVGTGSQTNRGPSLLCSHSLPGQPEPGTDRPALFRFSSSRLFKLCGCRLICLCCGSEVDIHSIQGADPDPFDTRSLGDSIVDVGQ</sequence>
<protein>
    <submittedName>
        <fullName evidence="1">Uncharacterized protein</fullName>
    </submittedName>
</protein>
<evidence type="ECO:0000313" key="2">
    <source>
        <dbReference type="Proteomes" id="UP000825729"/>
    </source>
</evidence>
<dbReference type="AlphaFoldDB" id="A0AAV7ELD6"/>
<evidence type="ECO:0000313" key="1">
    <source>
        <dbReference type="EMBL" id="KAG9449169.1"/>
    </source>
</evidence>